<organism evidence="2 3">
    <name type="scientific">Oceanicoccus sagamiensis</name>
    <dbReference type="NCBI Taxonomy" id="716816"/>
    <lineage>
        <taxon>Bacteria</taxon>
        <taxon>Pseudomonadati</taxon>
        <taxon>Pseudomonadota</taxon>
        <taxon>Gammaproteobacteria</taxon>
        <taxon>Cellvibrionales</taxon>
        <taxon>Spongiibacteraceae</taxon>
        <taxon>Oceanicoccus</taxon>
    </lineage>
</organism>
<dbReference type="AlphaFoldDB" id="A0A1X9N8W6"/>
<keyword evidence="3" id="KW-1185">Reference proteome</keyword>
<evidence type="ECO:0000259" key="1">
    <source>
        <dbReference type="Pfam" id="PF13480"/>
    </source>
</evidence>
<dbReference type="InterPro" id="IPR038740">
    <property type="entry name" value="BioF2-like_GNAT_dom"/>
</dbReference>
<name>A0A1X9N8W6_9GAMM</name>
<proteinExistence type="predicted"/>
<evidence type="ECO:0000313" key="2">
    <source>
        <dbReference type="EMBL" id="ARN74518.1"/>
    </source>
</evidence>
<dbReference type="KEGG" id="osg:BST96_10540"/>
<feature type="domain" description="BioF2-like acetyltransferase" evidence="1">
    <location>
        <begin position="154"/>
        <end position="297"/>
    </location>
</feature>
<sequence length="336" mass="38332">MSHPTSRTLFRSTPWLQAWIETYGNDPALKLIDLGGRKDPLDYVYLTTAQLKGVLPVNSLCLAGMPYAKIDTPRAEYLNHNMLMSDNAPFADEIKRLNPHQICIADIDTSLNPSDSLRQVASRYSRHLFIQKKEQAYSIEPTEFETYLSTLSASTRRSYFNQRKKLDAIGKVELTTYPVEDAALFFSAHNQLHRLRWGIPCYSDRTQSFLQSFMTDLIRENGLPIMQTMSLNGEVIATLFDISWQGRRYNFQSCFKSLENSNLAVGSLMLGHAIEESLRQHQAYDLMAGRGKNSAYKSLISTTSTELYSISLMNKPLYQLVNTHRLIKNKLQGLRP</sequence>
<reference evidence="2 3" key="1">
    <citation type="submission" date="2016-11" db="EMBL/GenBank/DDBJ databases">
        <title>Trade-off between light-utilization and light-protection in marine flavobacteria.</title>
        <authorList>
            <person name="Kumagai Y."/>
        </authorList>
    </citation>
    <scope>NUCLEOTIDE SEQUENCE [LARGE SCALE GENOMIC DNA]</scope>
    <source>
        <strain evidence="2 3">NBRC 107125</strain>
    </source>
</reference>
<gene>
    <name evidence="2" type="ORF">BST96_10540</name>
</gene>
<evidence type="ECO:0000313" key="3">
    <source>
        <dbReference type="Proteomes" id="UP000193450"/>
    </source>
</evidence>
<protein>
    <recommendedName>
        <fullName evidence="1">BioF2-like acetyltransferase domain-containing protein</fullName>
    </recommendedName>
</protein>
<dbReference type="Pfam" id="PF13480">
    <property type="entry name" value="Acetyltransf_6"/>
    <property type="match status" value="1"/>
</dbReference>
<accession>A0A1X9N8W6</accession>
<dbReference type="OrthoDB" id="9808976at2"/>
<dbReference type="RefSeq" id="WP_085758664.1">
    <property type="nucleotide sequence ID" value="NZ_CP019343.1"/>
</dbReference>
<dbReference type="SUPFAM" id="SSF55729">
    <property type="entry name" value="Acyl-CoA N-acyltransferases (Nat)"/>
    <property type="match status" value="1"/>
</dbReference>
<dbReference type="InterPro" id="IPR016181">
    <property type="entry name" value="Acyl_CoA_acyltransferase"/>
</dbReference>
<dbReference type="Proteomes" id="UP000193450">
    <property type="component" value="Chromosome"/>
</dbReference>
<dbReference type="EMBL" id="CP019343">
    <property type="protein sequence ID" value="ARN74518.1"/>
    <property type="molecule type" value="Genomic_DNA"/>
</dbReference>
<dbReference type="STRING" id="716816.BST96_10540"/>